<dbReference type="InterPro" id="IPR036322">
    <property type="entry name" value="WD40_repeat_dom_sf"/>
</dbReference>
<keyword evidence="1 3" id="KW-0853">WD repeat</keyword>
<feature type="region of interest" description="Disordered" evidence="4">
    <location>
        <begin position="226"/>
        <end position="245"/>
    </location>
</feature>
<dbReference type="Pfam" id="PF00400">
    <property type="entry name" value="WD40"/>
    <property type="match status" value="3"/>
</dbReference>
<name>A0A4P9ZEL4_9ASCO</name>
<dbReference type="SMART" id="SM00320">
    <property type="entry name" value="WD40"/>
    <property type="match status" value="5"/>
</dbReference>
<organism evidence="5 6">
    <name type="scientific">Metschnikowia bicuspidata</name>
    <dbReference type="NCBI Taxonomy" id="27322"/>
    <lineage>
        <taxon>Eukaryota</taxon>
        <taxon>Fungi</taxon>
        <taxon>Dikarya</taxon>
        <taxon>Ascomycota</taxon>
        <taxon>Saccharomycotina</taxon>
        <taxon>Pichiomycetes</taxon>
        <taxon>Metschnikowiaceae</taxon>
        <taxon>Metschnikowia</taxon>
    </lineage>
</organism>
<gene>
    <name evidence="5" type="ORF">METBISCDRAFT_7248</name>
</gene>
<dbReference type="OrthoDB" id="972532at2759"/>
<evidence type="ECO:0000256" key="3">
    <source>
        <dbReference type="PROSITE-ProRule" id="PRU00221"/>
    </source>
</evidence>
<dbReference type="GO" id="GO:0034657">
    <property type="term" value="C:GID complex"/>
    <property type="evidence" value="ECO:0007669"/>
    <property type="project" value="TreeGrafter"/>
</dbReference>
<evidence type="ECO:0000256" key="1">
    <source>
        <dbReference type="ARBA" id="ARBA00022574"/>
    </source>
</evidence>
<dbReference type="InterPro" id="IPR015943">
    <property type="entry name" value="WD40/YVTN_repeat-like_dom_sf"/>
</dbReference>
<evidence type="ECO:0000256" key="2">
    <source>
        <dbReference type="ARBA" id="ARBA00022737"/>
    </source>
</evidence>
<dbReference type="PANTHER" id="PTHR22838">
    <property type="entry name" value="WD REPEAT PROTEIN 26-RELATED"/>
    <property type="match status" value="1"/>
</dbReference>
<dbReference type="PROSITE" id="PS50082">
    <property type="entry name" value="WD_REPEATS_2"/>
    <property type="match status" value="1"/>
</dbReference>
<dbReference type="InterPro" id="IPR051350">
    <property type="entry name" value="WD_repeat-ST_regulator"/>
</dbReference>
<dbReference type="GO" id="GO:0043161">
    <property type="term" value="P:proteasome-mediated ubiquitin-dependent protein catabolic process"/>
    <property type="evidence" value="ECO:0007669"/>
    <property type="project" value="TreeGrafter"/>
</dbReference>
<dbReference type="Proteomes" id="UP000268321">
    <property type="component" value="Unassembled WGS sequence"/>
</dbReference>
<feature type="non-terminal residue" evidence="5">
    <location>
        <position position="1"/>
    </location>
</feature>
<keyword evidence="6" id="KW-1185">Reference proteome</keyword>
<accession>A0A4P9ZEL4</accession>
<dbReference type="Gene3D" id="2.130.10.10">
    <property type="entry name" value="YVTN repeat-like/Quinoprotein amine dehydrogenase"/>
    <property type="match status" value="1"/>
</dbReference>
<keyword evidence="2" id="KW-0677">Repeat</keyword>
<reference evidence="6" key="1">
    <citation type="journal article" date="2018" name="Nat. Microbiol.">
        <title>Leveraging single-cell genomics to expand the fungal tree of life.</title>
        <authorList>
            <person name="Ahrendt S.R."/>
            <person name="Quandt C.A."/>
            <person name="Ciobanu D."/>
            <person name="Clum A."/>
            <person name="Salamov A."/>
            <person name="Andreopoulos B."/>
            <person name="Cheng J.F."/>
            <person name="Woyke T."/>
            <person name="Pelin A."/>
            <person name="Henrissat B."/>
            <person name="Reynolds N.K."/>
            <person name="Benny G.L."/>
            <person name="Smith M.E."/>
            <person name="James T.Y."/>
            <person name="Grigoriev I.V."/>
        </authorList>
    </citation>
    <scope>NUCLEOTIDE SEQUENCE [LARGE SCALE GENOMIC DNA]</scope>
    <source>
        <strain evidence="6">Baker2002</strain>
    </source>
</reference>
<dbReference type="AlphaFoldDB" id="A0A4P9ZEL4"/>
<dbReference type="PROSITE" id="PS50294">
    <property type="entry name" value="WD_REPEATS_REGION"/>
    <property type="match status" value="1"/>
</dbReference>
<dbReference type="SUPFAM" id="SSF50978">
    <property type="entry name" value="WD40 repeat-like"/>
    <property type="match status" value="1"/>
</dbReference>
<dbReference type="EMBL" id="ML004444">
    <property type="protein sequence ID" value="RKP31248.1"/>
    <property type="molecule type" value="Genomic_DNA"/>
</dbReference>
<protein>
    <submittedName>
        <fullName evidence="5">WD40 repeat-like protein</fullName>
    </submittedName>
</protein>
<feature type="repeat" description="WD" evidence="3">
    <location>
        <begin position="50"/>
        <end position="83"/>
    </location>
</feature>
<proteinExistence type="predicted"/>
<dbReference type="InterPro" id="IPR001680">
    <property type="entry name" value="WD40_rpt"/>
</dbReference>
<evidence type="ECO:0000313" key="6">
    <source>
        <dbReference type="Proteomes" id="UP000268321"/>
    </source>
</evidence>
<evidence type="ECO:0000313" key="5">
    <source>
        <dbReference type="EMBL" id="RKP31248.1"/>
    </source>
</evidence>
<dbReference type="PANTHER" id="PTHR22838:SF0">
    <property type="entry name" value="WD REPEAT-CONTAINING PROTEIN 26"/>
    <property type="match status" value="1"/>
</dbReference>
<sequence length="436" mass="49580">LLNDALKYRISNSLFYLPPRLDLRLKDPFLSNLTTKPDRDNFPLHNLMTLTHHEDEVWFVKFSPTGHFLATGSLDDSCIIYDVTDNFRKIAVLSPTQDMDEAAFIPLSFKPELDRKKGVICISWEHHERFIVVCCLDTVIRIWNVEYLALGKRITRSMEESKPKLVKCLTLGEGTRTWPCEFLRVDKDKVPRFVVGSPDKVLKVFNIDGVELLDFYSDTEEWQKALEDESTSNNSGDELTTNTHKSNASQFNRINDLAISPNGKYLVSANNDKQVFFYEIPDLANPKAITNKIGLLSLSGRLTSCNLSASGRYMLLSIAPELLQVWDISPLDCGEKPFLKSTFLGLSQALYMVRSCFGYLPKSTGVEELILSGSDHGFIYIWRLETGQLITRVRGHEGLCNSVDWNRFYVPTKNSVDYGAYWCSVGDDRTVQIWGP</sequence>
<feature type="non-terminal residue" evidence="5">
    <location>
        <position position="436"/>
    </location>
</feature>
<evidence type="ECO:0000256" key="4">
    <source>
        <dbReference type="SAM" id="MobiDB-lite"/>
    </source>
</evidence>
<feature type="compositionally biased region" description="Polar residues" evidence="4">
    <location>
        <begin position="231"/>
        <end position="245"/>
    </location>
</feature>